<protein>
    <submittedName>
        <fullName evidence="1">Uncharacterized protein</fullName>
    </submittedName>
</protein>
<feature type="non-terminal residue" evidence="1">
    <location>
        <position position="54"/>
    </location>
</feature>
<evidence type="ECO:0000313" key="1">
    <source>
        <dbReference type="EMBL" id="KAA6308195.1"/>
    </source>
</evidence>
<proteinExistence type="predicted"/>
<dbReference type="EMBL" id="SNRY01008643">
    <property type="protein sequence ID" value="KAA6308195.1"/>
    <property type="molecule type" value="Genomic_DNA"/>
</dbReference>
<gene>
    <name evidence="1" type="ORF">EZS27_040126</name>
</gene>
<dbReference type="AlphaFoldDB" id="A0A5J4PFF6"/>
<name>A0A5J4PFF6_9ZZZZ</name>
<accession>A0A5J4PFF6</accession>
<comment type="caution">
    <text evidence="1">The sequence shown here is derived from an EMBL/GenBank/DDBJ whole genome shotgun (WGS) entry which is preliminary data.</text>
</comment>
<sequence>MRNILLLIICICSLHITSFAQTKPNTIDAIMPVRGLAIEAPSVRNLDLFLQFIE</sequence>
<reference evidence="1" key="1">
    <citation type="submission" date="2019-03" db="EMBL/GenBank/DDBJ databases">
        <title>Single cell metagenomics reveals metabolic interactions within the superorganism composed of flagellate Streblomastix strix and complex community of Bacteroidetes bacteria on its surface.</title>
        <authorList>
            <person name="Treitli S.C."/>
            <person name="Kolisko M."/>
            <person name="Husnik F."/>
            <person name="Keeling P."/>
            <person name="Hampl V."/>
        </authorList>
    </citation>
    <scope>NUCLEOTIDE SEQUENCE</scope>
    <source>
        <strain evidence="1">STM</strain>
    </source>
</reference>
<organism evidence="1">
    <name type="scientific">termite gut metagenome</name>
    <dbReference type="NCBI Taxonomy" id="433724"/>
    <lineage>
        <taxon>unclassified sequences</taxon>
        <taxon>metagenomes</taxon>
        <taxon>organismal metagenomes</taxon>
    </lineage>
</organism>